<dbReference type="Proteomes" id="UP000830375">
    <property type="component" value="Unassembled WGS sequence"/>
</dbReference>
<evidence type="ECO:0000313" key="5">
    <source>
        <dbReference type="EMBL" id="KAI2655202.1"/>
    </source>
</evidence>
<name>A0ABQ8LX31_LABRO</name>
<feature type="compositionally biased region" description="Basic and acidic residues" evidence="4">
    <location>
        <begin position="818"/>
        <end position="878"/>
    </location>
</feature>
<dbReference type="PANTHER" id="PTHR24198">
    <property type="entry name" value="ANKYRIN REPEAT AND PROTEIN KINASE DOMAIN-CONTAINING PROTEIN"/>
    <property type="match status" value="1"/>
</dbReference>
<keyword evidence="1" id="KW-0677">Repeat</keyword>
<dbReference type="SUPFAM" id="SSF48403">
    <property type="entry name" value="Ankyrin repeat"/>
    <property type="match status" value="2"/>
</dbReference>
<accession>A0ABQ8LX31</accession>
<dbReference type="CDD" id="cd23767">
    <property type="entry name" value="IQCD"/>
    <property type="match status" value="1"/>
</dbReference>
<evidence type="ECO:0000256" key="1">
    <source>
        <dbReference type="ARBA" id="ARBA00022737"/>
    </source>
</evidence>
<sequence length="1059" mass="118056">MLLPQNPSQVHAAAVNGDKNTLQRLITAESRLRDSEDQFGRTPLMYCVLADRLDCAEVLLKAGAAVNKTDHSQRTALHLAAQKGNVRFMKLLLSRHADWRLKDLEEMTPLHLATRHSSSKPLSLLLKHMAPGEVDTQDRNKQTALHWSAFYNHPEHVKLLIKHDSNIGIPDSEGKIPLHWAAHNKHPNATRTVRCILEAAPTESLLNWQDYEGRTPLHFAVADGNEAVVEVLTSYEGCSVTAYDNLFRTPLHWAALLGHAKIVHLLLERNKSGMIPSDSQGATPLHYGAQSNYADTVAVFLKHPTVRDEPDLEGRTAFMWAAGKGSDDVIKIMLDLKKDLDINMTDKYGGTALHAAALSGHVSTVRLLLEQGAMVDPLDVMKHTPLFRACEMGHRDVILTLIKGGARVDLVDIDGHSALHWAALGGNAEVCEVLMENGISPNLQDHAGRTPLQCAAYAGYINCMALLIQHDADPNIQDKEGRTALHWSCNNGYLDAVKLLLGCGAFPNHMEHTEERYTPLDYALLGEHQELTQFLLEHGALSIAAIQDIAASSIQALYKGYKVRRAFRERKKLLMRHEQLRKDAAKKREEERRREAEQQHSLAEADQKQLVSLAAARVEKLSLDETEQSVKEPVVAKGHKHKKSPSAHNVQSQSRREKKHRTERRTREAETPEASLPPAASGLTMTPLSTRKCSGTEEVCVMENCGPDTCISVECGSTYERRSPAGSSRPGSAKPVNAGAHVAPGHMETTTTPKSAIHNRPRTTGAHLKQATHATPRSTETPTDSVCKSASRGNRPASQHRSTGNQPSNISNSTSVTRQKERRAERDKDNRSRTEGDKQTGREKQKCTGMERDKERWMGRTRKKQVDKEKEQKRDSIHSKNQAAVVIQRAWKRSCIRGRLRKVLCKAGKGAESAEVAALLVQLLWEWPIAHDHTHYKTSDVQAPPTRNSRRFEKFIAVRWNVELSPLAHTRRTPSPRPVRPRCQMDVAPLPKEGTLCGLQCLNRKAKVKRCWICHLKQTNMNAVECVSLVDSLSQAKQYSYHLRPSSADNQSGHNRTKN</sequence>
<dbReference type="PANTHER" id="PTHR24198:SF194">
    <property type="entry name" value="INVERSIN-A"/>
    <property type="match status" value="1"/>
</dbReference>
<dbReference type="Gene3D" id="1.25.40.20">
    <property type="entry name" value="Ankyrin repeat-containing domain"/>
    <property type="match status" value="5"/>
</dbReference>
<evidence type="ECO:0000256" key="3">
    <source>
        <dbReference type="PROSITE-ProRule" id="PRU00023"/>
    </source>
</evidence>
<dbReference type="InterPro" id="IPR000048">
    <property type="entry name" value="IQ_motif_EF-hand-BS"/>
</dbReference>
<gene>
    <name evidence="5" type="ORF">H4Q32_017549</name>
</gene>
<organism evidence="5 6">
    <name type="scientific">Labeo rohita</name>
    <name type="common">Indian major carp</name>
    <name type="synonym">Cyprinus rohita</name>
    <dbReference type="NCBI Taxonomy" id="84645"/>
    <lineage>
        <taxon>Eukaryota</taxon>
        <taxon>Metazoa</taxon>
        <taxon>Chordata</taxon>
        <taxon>Craniata</taxon>
        <taxon>Vertebrata</taxon>
        <taxon>Euteleostomi</taxon>
        <taxon>Actinopterygii</taxon>
        <taxon>Neopterygii</taxon>
        <taxon>Teleostei</taxon>
        <taxon>Ostariophysi</taxon>
        <taxon>Cypriniformes</taxon>
        <taxon>Cyprinidae</taxon>
        <taxon>Labeoninae</taxon>
        <taxon>Labeonini</taxon>
        <taxon>Labeo</taxon>
    </lineage>
</organism>
<dbReference type="PROSITE" id="PS50297">
    <property type="entry name" value="ANK_REP_REGION"/>
    <property type="match status" value="9"/>
</dbReference>
<feature type="repeat" description="ANK" evidence="3">
    <location>
        <begin position="480"/>
        <end position="512"/>
    </location>
</feature>
<dbReference type="SMART" id="SM00248">
    <property type="entry name" value="ANK"/>
    <property type="match status" value="16"/>
</dbReference>
<comment type="caution">
    <text evidence="5">The sequence shown here is derived from an EMBL/GenBank/DDBJ whole genome shotgun (WGS) entry which is preliminary data.</text>
</comment>
<keyword evidence="2 3" id="KW-0040">ANK repeat</keyword>
<dbReference type="PROSITE" id="PS50096">
    <property type="entry name" value="IQ"/>
    <property type="match status" value="1"/>
</dbReference>
<dbReference type="InterPro" id="IPR002110">
    <property type="entry name" value="Ankyrin_rpt"/>
</dbReference>
<feature type="repeat" description="ANK" evidence="3">
    <location>
        <begin position="39"/>
        <end position="71"/>
    </location>
</feature>
<proteinExistence type="predicted"/>
<feature type="compositionally biased region" description="Low complexity" evidence="4">
    <location>
        <begin position="724"/>
        <end position="733"/>
    </location>
</feature>
<feature type="repeat" description="ANK" evidence="3">
    <location>
        <begin position="212"/>
        <end position="232"/>
    </location>
</feature>
<evidence type="ECO:0000313" key="6">
    <source>
        <dbReference type="Proteomes" id="UP000830375"/>
    </source>
</evidence>
<evidence type="ECO:0000256" key="4">
    <source>
        <dbReference type="SAM" id="MobiDB-lite"/>
    </source>
</evidence>
<evidence type="ECO:0000256" key="2">
    <source>
        <dbReference type="ARBA" id="ARBA00023043"/>
    </source>
</evidence>
<feature type="repeat" description="ANK" evidence="3">
    <location>
        <begin position="447"/>
        <end position="479"/>
    </location>
</feature>
<feature type="region of interest" description="Disordered" evidence="4">
    <location>
        <begin position="578"/>
        <end position="605"/>
    </location>
</feature>
<feature type="repeat" description="ANK" evidence="3">
    <location>
        <begin position="140"/>
        <end position="172"/>
    </location>
</feature>
<dbReference type="SMART" id="SM00015">
    <property type="entry name" value="IQ"/>
    <property type="match status" value="2"/>
</dbReference>
<feature type="compositionally biased region" description="Polar residues" evidence="4">
    <location>
        <begin position="772"/>
        <end position="817"/>
    </location>
</feature>
<feature type="repeat" description="ANK" evidence="3">
    <location>
        <begin position="381"/>
        <end position="413"/>
    </location>
</feature>
<feature type="region of interest" description="Disordered" evidence="4">
    <location>
        <begin position="624"/>
        <end position="688"/>
    </location>
</feature>
<dbReference type="EMBL" id="JACTAM010000016">
    <property type="protein sequence ID" value="KAI2655202.1"/>
    <property type="molecule type" value="Genomic_DNA"/>
</dbReference>
<protein>
    <submittedName>
        <fullName evidence="5">Inversin</fullName>
    </submittedName>
</protein>
<feature type="repeat" description="ANK" evidence="3">
    <location>
        <begin position="414"/>
        <end position="446"/>
    </location>
</feature>
<keyword evidence="6" id="KW-1185">Reference proteome</keyword>
<reference evidence="5 6" key="1">
    <citation type="submission" date="2022-01" db="EMBL/GenBank/DDBJ databases">
        <title>A high-quality chromosome-level genome assembly of rohu carp, Labeo rohita.</title>
        <authorList>
            <person name="Arick M.A. II"/>
            <person name="Hsu C.-Y."/>
            <person name="Magbanua Z."/>
            <person name="Pechanova O."/>
            <person name="Grover C."/>
            <person name="Miller E."/>
            <person name="Thrash A."/>
            <person name="Ezzel L."/>
            <person name="Alam S."/>
            <person name="Benzie J."/>
            <person name="Hamilton M."/>
            <person name="Karsi A."/>
            <person name="Lawrence M.L."/>
            <person name="Peterson D.G."/>
        </authorList>
    </citation>
    <scope>NUCLEOTIDE SEQUENCE [LARGE SCALE GENOMIC DNA]</scope>
    <source>
        <strain evidence="6">BAU-BD-2019</strain>
        <tissue evidence="5">Blood</tissue>
    </source>
</reference>
<dbReference type="Pfam" id="PF12796">
    <property type="entry name" value="Ank_2"/>
    <property type="match status" value="4"/>
</dbReference>
<feature type="region of interest" description="Disordered" evidence="4">
    <location>
        <begin position="720"/>
        <end position="880"/>
    </location>
</feature>
<dbReference type="Pfam" id="PF00023">
    <property type="entry name" value="Ank"/>
    <property type="match status" value="2"/>
</dbReference>
<feature type="repeat" description="ANK" evidence="3">
    <location>
        <begin position="246"/>
        <end position="270"/>
    </location>
</feature>
<feature type="repeat" description="ANK" evidence="3">
    <location>
        <begin position="72"/>
        <end position="104"/>
    </location>
</feature>
<dbReference type="PROSITE" id="PS50088">
    <property type="entry name" value="ANK_REPEAT"/>
    <property type="match status" value="10"/>
</dbReference>
<dbReference type="InterPro" id="IPR036770">
    <property type="entry name" value="Ankyrin_rpt-contain_sf"/>
</dbReference>
<feature type="repeat" description="ANK" evidence="3">
    <location>
        <begin position="348"/>
        <end position="380"/>
    </location>
</feature>